<dbReference type="Proteomes" id="UP000050761">
    <property type="component" value="Unassembled WGS sequence"/>
</dbReference>
<accession>A0A183G0Q4</accession>
<proteinExistence type="predicted"/>
<keyword evidence="3" id="KW-1185">Reference proteome</keyword>
<sequence>MMGPSWLTVWLPVTKCQKREPAEEYGFGKSRQWPVRGRSKPWPQKKRHNGEEHRIRDKSLSGRAKHAVKLLRAAA</sequence>
<dbReference type="EMBL" id="UZAH01028485">
    <property type="protein sequence ID" value="VDP00483.1"/>
    <property type="molecule type" value="Genomic_DNA"/>
</dbReference>
<dbReference type="AlphaFoldDB" id="A0A183G0Q4"/>
<evidence type="ECO:0000313" key="3">
    <source>
        <dbReference type="Proteomes" id="UP000050761"/>
    </source>
</evidence>
<evidence type="ECO:0000313" key="4">
    <source>
        <dbReference type="WBParaSite" id="HPBE_0001469001-mRNA-1"/>
    </source>
</evidence>
<reference evidence="2 3" key="1">
    <citation type="submission" date="2018-11" db="EMBL/GenBank/DDBJ databases">
        <authorList>
            <consortium name="Pathogen Informatics"/>
        </authorList>
    </citation>
    <scope>NUCLEOTIDE SEQUENCE [LARGE SCALE GENOMIC DNA]</scope>
</reference>
<name>A0A183G0Q4_HELPZ</name>
<feature type="compositionally biased region" description="Basic and acidic residues" evidence="1">
    <location>
        <begin position="49"/>
        <end position="60"/>
    </location>
</feature>
<organism evidence="3 4">
    <name type="scientific">Heligmosomoides polygyrus</name>
    <name type="common">Parasitic roundworm</name>
    <dbReference type="NCBI Taxonomy" id="6339"/>
    <lineage>
        <taxon>Eukaryota</taxon>
        <taxon>Metazoa</taxon>
        <taxon>Ecdysozoa</taxon>
        <taxon>Nematoda</taxon>
        <taxon>Chromadorea</taxon>
        <taxon>Rhabditida</taxon>
        <taxon>Rhabditina</taxon>
        <taxon>Rhabditomorpha</taxon>
        <taxon>Strongyloidea</taxon>
        <taxon>Heligmosomidae</taxon>
        <taxon>Heligmosomoides</taxon>
    </lineage>
</organism>
<reference evidence="4" key="2">
    <citation type="submission" date="2019-09" db="UniProtKB">
        <authorList>
            <consortium name="WormBaseParasite"/>
        </authorList>
    </citation>
    <scope>IDENTIFICATION</scope>
</reference>
<evidence type="ECO:0000313" key="2">
    <source>
        <dbReference type="EMBL" id="VDP00483.1"/>
    </source>
</evidence>
<gene>
    <name evidence="2" type="ORF">HPBE_LOCUS14691</name>
</gene>
<accession>A0A3P8DWC6</accession>
<feature type="region of interest" description="Disordered" evidence="1">
    <location>
        <begin position="32"/>
        <end position="75"/>
    </location>
</feature>
<dbReference type="WBParaSite" id="HPBE_0001469001-mRNA-1">
    <property type="protein sequence ID" value="HPBE_0001469001-mRNA-1"/>
    <property type="gene ID" value="HPBE_0001469001"/>
</dbReference>
<evidence type="ECO:0000256" key="1">
    <source>
        <dbReference type="SAM" id="MobiDB-lite"/>
    </source>
</evidence>
<feature type="compositionally biased region" description="Basic residues" evidence="1">
    <location>
        <begin position="37"/>
        <end position="48"/>
    </location>
</feature>
<protein>
    <submittedName>
        <fullName evidence="4">Secreted protein</fullName>
    </submittedName>
</protein>